<name>A0A5Q2N1U7_9FIRM</name>
<gene>
    <name evidence="2" type="ORF">FTV88_2173</name>
</gene>
<evidence type="ECO:0000259" key="1">
    <source>
        <dbReference type="SMART" id="SM00481"/>
    </source>
</evidence>
<dbReference type="Gene3D" id="1.10.150.650">
    <property type="match status" value="1"/>
</dbReference>
<dbReference type="InterPro" id="IPR004013">
    <property type="entry name" value="PHP_dom"/>
</dbReference>
<evidence type="ECO:0000313" key="3">
    <source>
        <dbReference type="Proteomes" id="UP000366051"/>
    </source>
</evidence>
<feature type="domain" description="Polymerase/histidinol phosphatase N-terminal" evidence="1">
    <location>
        <begin position="3"/>
        <end position="68"/>
    </location>
</feature>
<dbReference type="Pfam" id="PF02811">
    <property type="entry name" value="PHP"/>
    <property type="match status" value="1"/>
</dbReference>
<dbReference type="PANTHER" id="PTHR42924">
    <property type="entry name" value="EXONUCLEASE"/>
    <property type="match status" value="1"/>
</dbReference>
<dbReference type="OrthoDB" id="9804333at2"/>
<protein>
    <submittedName>
        <fullName evidence="2">PHP domain-containing protein</fullName>
    </submittedName>
</protein>
<dbReference type="Proteomes" id="UP000366051">
    <property type="component" value="Chromosome"/>
</dbReference>
<proteinExistence type="predicted"/>
<accession>A0A5Q2N1U7</accession>
<dbReference type="InterPro" id="IPR003141">
    <property type="entry name" value="Pol/His_phosphatase_N"/>
</dbReference>
<dbReference type="AlphaFoldDB" id="A0A5Q2N1U7"/>
<keyword evidence="3" id="KW-1185">Reference proteome</keyword>
<dbReference type="KEGG" id="hcv:FTV88_2173"/>
<dbReference type="EMBL" id="CP045875">
    <property type="protein sequence ID" value="QGG48271.1"/>
    <property type="molecule type" value="Genomic_DNA"/>
</dbReference>
<reference evidence="3" key="1">
    <citation type="submission" date="2019-11" db="EMBL/GenBank/DDBJ databases">
        <title>Genome sequence of Heliorestis convoluta strain HH, an alkaliphilic and minimalistic phototrophic bacterium from a soda lake in Egypt.</title>
        <authorList>
            <person name="Dewey E.D."/>
            <person name="Stokes L.M."/>
            <person name="Burchell B.M."/>
            <person name="Shaffer K.N."/>
            <person name="Huntington A.M."/>
            <person name="Baker J.M."/>
            <person name="Nadendla S."/>
            <person name="Giglio M.G."/>
            <person name="Touchman J.W."/>
            <person name="Blankenship R.E."/>
            <person name="Madigan M.T."/>
            <person name="Sattley W.M."/>
        </authorList>
    </citation>
    <scope>NUCLEOTIDE SEQUENCE [LARGE SCALE GENOMIC DNA]</scope>
    <source>
        <strain evidence="3">HH</strain>
    </source>
</reference>
<organism evidence="2 3">
    <name type="scientific">Heliorestis convoluta</name>
    <dbReference type="NCBI Taxonomy" id="356322"/>
    <lineage>
        <taxon>Bacteria</taxon>
        <taxon>Bacillati</taxon>
        <taxon>Bacillota</taxon>
        <taxon>Clostridia</taxon>
        <taxon>Eubacteriales</taxon>
        <taxon>Heliobacteriaceae</taxon>
        <taxon>Heliorestis</taxon>
    </lineage>
</organism>
<dbReference type="GO" id="GO:0035312">
    <property type="term" value="F:5'-3' DNA exonuclease activity"/>
    <property type="evidence" value="ECO:0007669"/>
    <property type="project" value="TreeGrafter"/>
</dbReference>
<sequence length="283" mass="31837">MKIDLHLHTTASDGQYSPQEMVQKVIEAGIDVFSFTDHESMEGYREVVREAKVKGLHFIAGVELLVHYKGEEIHLLGYGMELSGTPFLEALEKLKEERNAVAKATVEKLQQLGFALSWSDVKALGHRRGTISKGHIVHALHRCGLLPCTGMEFIKRYLEPKGLAYVQYKASTYDEAVELIRSAGGVPVIAHPGLITEQSLLPELIARHPVGIEVFYAYYGTKRQKWIQQYYELAQSKNLLMTGGSDYHGSFGPVRIGEEEVPEWVFFKLNEAIAKAHHQKAIY</sequence>
<dbReference type="RefSeq" id="WP_153725495.1">
    <property type="nucleotide sequence ID" value="NZ_CP045875.1"/>
</dbReference>
<dbReference type="Gene3D" id="3.20.20.140">
    <property type="entry name" value="Metal-dependent hydrolases"/>
    <property type="match status" value="1"/>
</dbReference>
<dbReference type="GO" id="GO:0004534">
    <property type="term" value="F:5'-3' RNA exonuclease activity"/>
    <property type="evidence" value="ECO:0007669"/>
    <property type="project" value="TreeGrafter"/>
</dbReference>
<dbReference type="InterPro" id="IPR052018">
    <property type="entry name" value="PHP_domain"/>
</dbReference>
<evidence type="ECO:0000313" key="2">
    <source>
        <dbReference type="EMBL" id="QGG48271.1"/>
    </source>
</evidence>
<dbReference type="SUPFAM" id="SSF89550">
    <property type="entry name" value="PHP domain-like"/>
    <property type="match status" value="1"/>
</dbReference>
<dbReference type="PANTHER" id="PTHR42924:SF3">
    <property type="entry name" value="POLYMERASE_HISTIDINOL PHOSPHATASE N-TERMINAL DOMAIN-CONTAINING PROTEIN"/>
    <property type="match status" value="1"/>
</dbReference>
<dbReference type="InterPro" id="IPR016195">
    <property type="entry name" value="Pol/histidinol_Pase-like"/>
</dbReference>
<dbReference type="CDD" id="cd07438">
    <property type="entry name" value="PHP_HisPPase_AMP"/>
    <property type="match status" value="1"/>
</dbReference>
<dbReference type="SMART" id="SM00481">
    <property type="entry name" value="POLIIIAc"/>
    <property type="match status" value="1"/>
</dbReference>